<protein>
    <submittedName>
        <fullName evidence="1">Uncharacterized protein</fullName>
    </submittedName>
</protein>
<accession>A0A8X6N9K7</accession>
<dbReference type="GO" id="GO:0008168">
    <property type="term" value="F:methyltransferase activity"/>
    <property type="evidence" value="ECO:0007669"/>
    <property type="project" value="InterPro"/>
</dbReference>
<dbReference type="Proteomes" id="UP000887013">
    <property type="component" value="Unassembled WGS sequence"/>
</dbReference>
<keyword evidence="2" id="KW-1185">Reference proteome</keyword>
<evidence type="ECO:0000313" key="2">
    <source>
        <dbReference type="Proteomes" id="UP000887013"/>
    </source>
</evidence>
<organism evidence="1 2">
    <name type="scientific">Nephila pilipes</name>
    <name type="common">Giant wood spider</name>
    <name type="synonym">Nephila maculata</name>
    <dbReference type="NCBI Taxonomy" id="299642"/>
    <lineage>
        <taxon>Eukaryota</taxon>
        <taxon>Metazoa</taxon>
        <taxon>Ecdysozoa</taxon>
        <taxon>Arthropoda</taxon>
        <taxon>Chelicerata</taxon>
        <taxon>Arachnida</taxon>
        <taxon>Araneae</taxon>
        <taxon>Araneomorphae</taxon>
        <taxon>Entelegynae</taxon>
        <taxon>Araneoidea</taxon>
        <taxon>Nephilidae</taxon>
        <taxon>Nephila</taxon>
    </lineage>
</organism>
<dbReference type="InterPro" id="IPR002052">
    <property type="entry name" value="DNA_methylase_N6_adenine_CS"/>
</dbReference>
<dbReference type="EMBL" id="BMAW01055564">
    <property type="protein sequence ID" value="GFT01529.1"/>
    <property type="molecule type" value="Genomic_DNA"/>
</dbReference>
<dbReference type="GO" id="GO:0003676">
    <property type="term" value="F:nucleic acid binding"/>
    <property type="evidence" value="ECO:0007669"/>
    <property type="project" value="InterPro"/>
</dbReference>
<reference evidence="1" key="1">
    <citation type="submission" date="2020-08" db="EMBL/GenBank/DDBJ databases">
        <title>Multicomponent nature underlies the extraordinary mechanical properties of spider dragline silk.</title>
        <authorList>
            <person name="Kono N."/>
            <person name="Nakamura H."/>
            <person name="Mori M."/>
            <person name="Yoshida Y."/>
            <person name="Ohtoshi R."/>
            <person name="Malay A.D."/>
            <person name="Moran D.A.P."/>
            <person name="Tomita M."/>
            <person name="Numata K."/>
            <person name="Arakawa K."/>
        </authorList>
    </citation>
    <scope>NUCLEOTIDE SEQUENCE</scope>
</reference>
<proteinExistence type="predicted"/>
<dbReference type="PROSITE" id="PS00092">
    <property type="entry name" value="N6_MTASE"/>
    <property type="match status" value="1"/>
</dbReference>
<evidence type="ECO:0000313" key="1">
    <source>
        <dbReference type="EMBL" id="GFT01529.1"/>
    </source>
</evidence>
<dbReference type="OrthoDB" id="6418612at2759"/>
<dbReference type="AlphaFoldDB" id="A0A8X6N9K7"/>
<sequence>MIKSLEWLTLTKVETLVYNDIELSEHLRPKEMYLESADLEKLDPILKKKVWSLDLPLMIKKKITVKMRQLKRETKNWYYDHKLMFKNDLFRPIKFVWKGNGTIDRLKTAKSLIECKSSDISKRFQMACVYWLEEETKKLWDEMNETARRELSAMRMSYYDCRWGHAVKDWITLLKSGVVDWRKHSFSHSLFWFCEEEAIIQGNLLQQLSPGDQLQALRNVIKDVFPYHTKRFCLSQMTAKQFDDVLKEEPLKVYIVLLNPPFHEQFQEIIDRIFTYVSEKEFLNFLLYVVISKIKNECHDYDYVELLKKLWNECPVNFKNFAEYSKYYDFLDKALNHDYSSPFKEPNPPSFFVPCCVSDLLLPPMYRQIFKYFNVSYYDY</sequence>
<gene>
    <name evidence="1" type="primary">AVEN_229503_1</name>
    <name evidence="1" type="ORF">NPIL_255271</name>
</gene>
<comment type="caution">
    <text evidence="1">The sequence shown here is derived from an EMBL/GenBank/DDBJ whole genome shotgun (WGS) entry which is preliminary data.</text>
</comment>
<dbReference type="GO" id="GO:0032259">
    <property type="term" value="P:methylation"/>
    <property type="evidence" value="ECO:0007669"/>
    <property type="project" value="InterPro"/>
</dbReference>
<name>A0A8X6N9K7_NEPPI</name>